<dbReference type="PANTHER" id="PTHR30349">
    <property type="entry name" value="PHAGE INTEGRASE-RELATED"/>
    <property type="match status" value="1"/>
</dbReference>
<protein>
    <submittedName>
        <fullName evidence="8">Putative site-specific recombinase, phage integrase family</fullName>
    </submittedName>
</protein>
<dbReference type="InterPro" id="IPR044068">
    <property type="entry name" value="CB"/>
</dbReference>
<sequence length="326" mass="37082">MASRDQEGQRLPVMQPPLFELGSDGKLRGAVGFLPVLTPDSSLDVARFWFRRYLEQSGHPPNTVKSYSYDLAVFESLVGPKPIREIDERDVATFLNESRGRSTRKRRLTTLSTFYKFLITRAKVVEIDPTAAFYSDRIPLKTPQPLFADEQARLLEAAAAEGPRTHLAIWLMLRLGLSRHEVIALRAAHIDWSDPEHPIVYVFAEQPKRRLRERKLAANRELTEIYHQLVEEEGPQDRLVPILPQSLNKMVERVAKAAGIEKLVTPQTLRHTFAVEQAKRGATEDELLELLGLADDARNRLSVQRYLRLAAPPIEPRGVTSERNAR</sequence>
<dbReference type="SUPFAM" id="SSF56349">
    <property type="entry name" value="DNA breaking-rejoining enzymes"/>
    <property type="match status" value="1"/>
</dbReference>
<dbReference type="InterPro" id="IPR011010">
    <property type="entry name" value="DNA_brk_join_enz"/>
</dbReference>
<dbReference type="InterPro" id="IPR002104">
    <property type="entry name" value="Integrase_catalytic"/>
</dbReference>
<dbReference type="HOGENOM" id="CLU_849689_0_0_0"/>
<dbReference type="InterPro" id="IPR004107">
    <property type="entry name" value="Integrase_SAM-like_N"/>
</dbReference>
<dbReference type="InterPro" id="IPR013762">
    <property type="entry name" value="Integrase-like_cat_sf"/>
</dbReference>
<keyword evidence="9" id="KW-1185">Reference proteome</keyword>
<organism evidence="8 9">
    <name type="scientific">Thermomicrobium roseum (strain ATCC 27502 / DSM 5159 / P-2)</name>
    <dbReference type="NCBI Taxonomy" id="309801"/>
    <lineage>
        <taxon>Bacteria</taxon>
        <taxon>Pseudomonadati</taxon>
        <taxon>Thermomicrobiota</taxon>
        <taxon>Thermomicrobia</taxon>
        <taxon>Thermomicrobiales</taxon>
        <taxon>Thermomicrobiaceae</taxon>
        <taxon>Thermomicrobium</taxon>
    </lineage>
</organism>
<dbReference type="RefSeq" id="WP_015922279.1">
    <property type="nucleotide sequence ID" value="NC_011959.1"/>
</dbReference>
<dbReference type="PROSITE" id="PS51900">
    <property type="entry name" value="CB"/>
    <property type="match status" value="1"/>
</dbReference>
<evidence type="ECO:0000256" key="5">
    <source>
        <dbReference type="PROSITE-ProRule" id="PRU01248"/>
    </source>
</evidence>
<feature type="domain" description="Core-binding (CB)" evidence="7">
    <location>
        <begin position="44"/>
        <end position="119"/>
    </location>
</feature>
<dbReference type="EMBL" id="CP001275">
    <property type="protein sequence ID" value="ACM05006.1"/>
    <property type="molecule type" value="Genomic_DNA"/>
</dbReference>
<evidence type="ECO:0000256" key="2">
    <source>
        <dbReference type="ARBA" id="ARBA00022908"/>
    </source>
</evidence>
<name>B9L2C8_THERP</name>
<evidence type="ECO:0000259" key="6">
    <source>
        <dbReference type="PROSITE" id="PS51898"/>
    </source>
</evidence>
<dbReference type="GO" id="GO:0003677">
    <property type="term" value="F:DNA binding"/>
    <property type="evidence" value="ECO:0007669"/>
    <property type="project" value="UniProtKB-UniRule"/>
</dbReference>
<reference evidence="8 9" key="1">
    <citation type="journal article" date="2009" name="PLoS ONE">
        <title>Complete genome sequence of the aerobic CO-oxidizing thermophile Thermomicrobium roseum.</title>
        <authorList>
            <person name="Wu D."/>
            <person name="Raymond J."/>
            <person name="Wu M."/>
            <person name="Chatterji S."/>
            <person name="Ren Q."/>
            <person name="Graham J.E."/>
            <person name="Bryant D.A."/>
            <person name="Robb F."/>
            <person name="Colman A."/>
            <person name="Tallon L.J."/>
            <person name="Badger J.H."/>
            <person name="Madupu R."/>
            <person name="Ward N.L."/>
            <person name="Eisen J.A."/>
        </authorList>
    </citation>
    <scope>NUCLEOTIDE SEQUENCE [LARGE SCALE GENOMIC DNA]</scope>
    <source>
        <strain evidence="9">ATCC 27502 / DSM 5159 / P-2</strain>
    </source>
</reference>
<dbReference type="Proteomes" id="UP000000447">
    <property type="component" value="Chromosome"/>
</dbReference>
<dbReference type="CDD" id="cd00397">
    <property type="entry name" value="DNA_BRE_C"/>
    <property type="match status" value="1"/>
</dbReference>
<gene>
    <name evidence="8" type="ordered locus">trd_1329</name>
</gene>
<proteinExistence type="inferred from homology"/>
<dbReference type="GO" id="GO:0006310">
    <property type="term" value="P:DNA recombination"/>
    <property type="evidence" value="ECO:0007669"/>
    <property type="project" value="UniProtKB-KW"/>
</dbReference>
<evidence type="ECO:0000256" key="4">
    <source>
        <dbReference type="ARBA" id="ARBA00023172"/>
    </source>
</evidence>
<dbReference type="Gene3D" id="1.10.443.10">
    <property type="entry name" value="Intergrase catalytic core"/>
    <property type="match status" value="1"/>
</dbReference>
<comment type="similarity">
    <text evidence="1">Belongs to the 'phage' integrase family.</text>
</comment>
<evidence type="ECO:0000256" key="3">
    <source>
        <dbReference type="ARBA" id="ARBA00023125"/>
    </source>
</evidence>
<evidence type="ECO:0000313" key="8">
    <source>
        <dbReference type="EMBL" id="ACM05006.1"/>
    </source>
</evidence>
<dbReference type="InterPro" id="IPR010998">
    <property type="entry name" value="Integrase_recombinase_N"/>
</dbReference>
<evidence type="ECO:0000259" key="7">
    <source>
        <dbReference type="PROSITE" id="PS51900"/>
    </source>
</evidence>
<dbReference type="GO" id="GO:0015074">
    <property type="term" value="P:DNA integration"/>
    <property type="evidence" value="ECO:0007669"/>
    <property type="project" value="UniProtKB-KW"/>
</dbReference>
<dbReference type="KEGG" id="tro:trd_1329"/>
<dbReference type="AlphaFoldDB" id="B9L2C8"/>
<dbReference type="InterPro" id="IPR050090">
    <property type="entry name" value="Tyrosine_recombinase_XerCD"/>
</dbReference>
<accession>B9L2C8</accession>
<dbReference type="OrthoDB" id="154678at2"/>
<dbReference type="PROSITE" id="PS51898">
    <property type="entry name" value="TYR_RECOMBINASE"/>
    <property type="match status" value="1"/>
</dbReference>
<dbReference type="eggNOG" id="COG4974">
    <property type="taxonomic scope" value="Bacteria"/>
</dbReference>
<dbReference type="Pfam" id="PF00589">
    <property type="entry name" value="Phage_integrase"/>
    <property type="match status" value="1"/>
</dbReference>
<evidence type="ECO:0000313" key="9">
    <source>
        <dbReference type="Proteomes" id="UP000000447"/>
    </source>
</evidence>
<dbReference type="PANTHER" id="PTHR30349:SF41">
    <property type="entry name" value="INTEGRASE_RECOMBINASE PROTEIN MJ0367-RELATED"/>
    <property type="match status" value="1"/>
</dbReference>
<dbReference type="STRING" id="309801.trd_1329"/>
<dbReference type="Gene3D" id="1.10.150.130">
    <property type="match status" value="1"/>
</dbReference>
<feature type="domain" description="Tyr recombinase" evidence="6">
    <location>
        <begin position="141"/>
        <end position="321"/>
    </location>
</feature>
<keyword evidence="3 5" id="KW-0238">DNA-binding</keyword>
<evidence type="ECO:0000256" key="1">
    <source>
        <dbReference type="ARBA" id="ARBA00008857"/>
    </source>
</evidence>
<dbReference type="Pfam" id="PF02899">
    <property type="entry name" value="Phage_int_SAM_1"/>
    <property type="match status" value="1"/>
</dbReference>
<keyword evidence="4" id="KW-0233">DNA recombination</keyword>
<keyword evidence="2" id="KW-0229">DNA integration</keyword>